<keyword evidence="5 7" id="KW-1133">Transmembrane helix</keyword>
<reference evidence="8 9" key="1">
    <citation type="journal article" date="2019" name="Nat. Microbiol.">
        <title>Mediterranean grassland soil C-N compound turnover is dependent on rainfall and depth, and is mediated by genomically divergent microorganisms.</title>
        <authorList>
            <person name="Diamond S."/>
            <person name="Andeer P.F."/>
            <person name="Li Z."/>
            <person name="Crits-Christoph A."/>
            <person name="Burstein D."/>
            <person name="Anantharaman K."/>
            <person name="Lane K.R."/>
            <person name="Thomas B.C."/>
            <person name="Pan C."/>
            <person name="Northen T.R."/>
            <person name="Banfield J.F."/>
        </authorList>
    </citation>
    <scope>NUCLEOTIDE SEQUENCE [LARGE SCALE GENOMIC DNA]</scope>
    <source>
        <strain evidence="8">NP_3</strain>
    </source>
</reference>
<keyword evidence="4 7" id="KW-0812">Transmembrane</keyword>
<dbReference type="AlphaFoldDB" id="A0A537JZ27"/>
<dbReference type="GO" id="GO:0005886">
    <property type="term" value="C:plasma membrane"/>
    <property type="evidence" value="ECO:0007669"/>
    <property type="project" value="UniProtKB-SubCell"/>
</dbReference>
<evidence type="ECO:0000256" key="6">
    <source>
        <dbReference type="ARBA" id="ARBA00023136"/>
    </source>
</evidence>
<dbReference type="PANTHER" id="PTHR33884">
    <property type="entry name" value="UPF0410 PROTEIN YMGE"/>
    <property type="match status" value="1"/>
</dbReference>
<comment type="similarity">
    <text evidence="2">Belongs to the UPF0410 family.</text>
</comment>
<keyword evidence="3" id="KW-1003">Cell membrane</keyword>
<accession>A0A537JZ27</accession>
<evidence type="ECO:0000256" key="5">
    <source>
        <dbReference type="ARBA" id="ARBA00022989"/>
    </source>
</evidence>
<evidence type="ECO:0000313" key="9">
    <source>
        <dbReference type="Proteomes" id="UP000318509"/>
    </source>
</evidence>
<evidence type="ECO:0000313" key="8">
    <source>
        <dbReference type="EMBL" id="TMI88775.1"/>
    </source>
</evidence>
<evidence type="ECO:0000256" key="2">
    <source>
        <dbReference type="ARBA" id="ARBA00011006"/>
    </source>
</evidence>
<protein>
    <submittedName>
        <fullName evidence="8">GlsB/YeaQ/YmgE family stress response membrane protein</fullName>
    </submittedName>
</protein>
<evidence type="ECO:0000256" key="3">
    <source>
        <dbReference type="ARBA" id="ARBA00022475"/>
    </source>
</evidence>
<feature type="transmembrane region" description="Helical" evidence="7">
    <location>
        <begin position="57"/>
        <end position="77"/>
    </location>
</feature>
<dbReference type="Pfam" id="PF04226">
    <property type="entry name" value="Transgly_assoc"/>
    <property type="match status" value="1"/>
</dbReference>
<dbReference type="PANTHER" id="PTHR33884:SF3">
    <property type="entry name" value="UPF0410 PROTEIN YMGE"/>
    <property type="match status" value="1"/>
</dbReference>
<comment type="subcellular location">
    <subcellularLocation>
        <location evidence="1">Cell membrane</location>
        <topology evidence="1">Multi-pass membrane protein</topology>
    </subcellularLocation>
</comment>
<gene>
    <name evidence="8" type="ORF">E6H00_11530</name>
</gene>
<evidence type="ECO:0000256" key="1">
    <source>
        <dbReference type="ARBA" id="ARBA00004651"/>
    </source>
</evidence>
<dbReference type="InterPro" id="IPR007341">
    <property type="entry name" value="Transgly_assoc"/>
</dbReference>
<evidence type="ECO:0000256" key="4">
    <source>
        <dbReference type="ARBA" id="ARBA00022692"/>
    </source>
</evidence>
<comment type="caution">
    <text evidence="8">The sequence shown here is derived from an EMBL/GenBank/DDBJ whole genome shotgun (WGS) entry which is preliminary data.</text>
</comment>
<dbReference type="EMBL" id="VBAK01000135">
    <property type="protein sequence ID" value="TMI88775.1"/>
    <property type="molecule type" value="Genomic_DNA"/>
</dbReference>
<dbReference type="Proteomes" id="UP000318509">
    <property type="component" value="Unassembled WGS sequence"/>
</dbReference>
<proteinExistence type="inferred from homology"/>
<feature type="transmembrane region" description="Helical" evidence="7">
    <location>
        <begin position="29"/>
        <end position="50"/>
    </location>
</feature>
<name>A0A537JZ27_9BACT</name>
<keyword evidence="6 7" id="KW-0472">Membrane</keyword>
<organism evidence="8 9">
    <name type="scientific">Candidatus Segetimicrobium genomatis</name>
    <dbReference type="NCBI Taxonomy" id="2569760"/>
    <lineage>
        <taxon>Bacteria</taxon>
        <taxon>Bacillati</taxon>
        <taxon>Candidatus Sysuimicrobiota</taxon>
        <taxon>Candidatus Sysuimicrobiia</taxon>
        <taxon>Candidatus Sysuimicrobiales</taxon>
        <taxon>Candidatus Segetimicrobiaceae</taxon>
        <taxon>Candidatus Segetimicrobium</taxon>
    </lineage>
</organism>
<sequence length="89" mass="9060">MSILAWIVVGIIAGWLARMAIPGAGPAGLLGDLVLGVVGAIVGGWVFNAFGYPGATGVNIGSIIVAFVGAVGVLWLMRLFTGRRNPRVA</sequence>
<evidence type="ECO:0000256" key="7">
    <source>
        <dbReference type="SAM" id="Phobius"/>
    </source>
</evidence>